<dbReference type="EMBL" id="CAKOGP040000001">
    <property type="protein sequence ID" value="CAJ1894895.1"/>
    <property type="molecule type" value="Genomic_DNA"/>
</dbReference>
<protein>
    <recommendedName>
        <fullName evidence="3">Pyrimidine 5'-nucleotidase</fullName>
    </recommendedName>
</protein>
<dbReference type="SFLD" id="SFLDG01129">
    <property type="entry name" value="C1.5:_HAD__Beta-PGM__Phosphata"/>
    <property type="match status" value="1"/>
</dbReference>
<proteinExistence type="predicted"/>
<keyword evidence="2" id="KW-1185">Reference proteome</keyword>
<comment type="caution">
    <text evidence="1">The sequence shown here is derived from an EMBL/GenBank/DDBJ whole genome shotgun (WGS) entry which is preliminary data.</text>
</comment>
<dbReference type="InterPro" id="IPR050155">
    <property type="entry name" value="HAD-like_hydrolase_sf"/>
</dbReference>
<sequence>MTPSPVTTLIFDVDDTLYDVGTGFTAHRNKAAPKLMVEKYKFPSEEEAQKVKAEYFSKYHAIAKALKMAQLEGKFPEDAPEVKTEDIATFWAEGLDFSMLGPPKTELREQLSKCNCTLVAFSNGPRKYVKRALETMGLFDLFGEERLYAVDDVMPHCKPEKEAFEKILKNIGNPRPETCVMVEDSMKNIRGAKALGMKTVLIRGSSENGRILKDDKPNSEDPAVDCSMASIEEFFTMLPGLLDASPFFDPVVVDK</sequence>
<dbReference type="SUPFAM" id="SSF56784">
    <property type="entry name" value="HAD-like"/>
    <property type="match status" value="1"/>
</dbReference>
<evidence type="ECO:0000313" key="1">
    <source>
        <dbReference type="EMBL" id="CAJ1894895.1"/>
    </source>
</evidence>
<dbReference type="InterPro" id="IPR006439">
    <property type="entry name" value="HAD-SF_hydro_IA"/>
</dbReference>
<dbReference type="Proteomes" id="UP001295423">
    <property type="component" value="Unassembled WGS sequence"/>
</dbReference>
<gene>
    <name evidence="1" type="ORF">CYCCA115_LOCUS159</name>
</gene>
<name>A0AAD2CBK8_9STRA</name>
<dbReference type="GO" id="GO:0008967">
    <property type="term" value="F:phosphoglycolate phosphatase activity"/>
    <property type="evidence" value="ECO:0007669"/>
    <property type="project" value="TreeGrafter"/>
</dbReference>
<dbReference type="InterPro" id="IPR023214">
    <property type="entry name" value="HAD_sf"/>
</dbReference>
<dbReference type="SFLD" id="SFLDS00003">
    <property type="entry name" value="Haloacid_Dehalogenase"/>
    <property type="match status" value="1"/>
</dbReference>
<reference evidence="1" key="1">
    <citation type="submission" date="2023-08" db="EMBL/GenBank/DDBJ databases">
        <authorList>
            <person name="Audoor S."/>
            <person name="Bilcke G."/>
        </authorList>
    </citation>
    <scope>NUCLEOTIDE SEQUENCE</scope>
</reference>
<dbReference type="AlphaFoldDB" id="A0AAD2CBK8"/>
<dbReference type="InterPro" id="IPR036412">
    <property type="entry name" value="HAD-like_sf"/>
</dbReference>
<organism evidence="1 2">
    <name type="scientific">Cylindrotheca closterium</name>
    <dbReference type="NCBI Taxonomy" id="2856"/>
    <lineage>
        <taxon>Eukaryota</taxon>
        <taxon>Sar</taxon>
        <taxon>Stramenopiles</taxon>
        <taxon>Ochrophyta</taxon>
        <taxon>Bacillariophyta</taxon>
        <taxon>Bacillariophyceae</taxon>
        <taxon>Bacillariophycidae</taxon>
        <taxon>Bacillariales</taxon>
        <taxon>Bacillariaceae</taxon>
        <taxon>Cylindrotheca</taxon>
    </lineage>
</organism>
<dbReference type="GO" id="GO:0006281">
    <property type="term" value="P:DNA repair"/>
    <property type="evidence" value="ECO:0007669"/>
    <property type="project" value="TreeGrafter"/>
</dbReference>
<evidence type="ECO:0008006" key="3">
    <source>
        <dbReference type="Google" id="ProtNLM"/>
    </source>
</evidence>
<dbReference type="NCBIfam" id="TIGR01509">
    <property type="entry name" value="HAD-SF-IA-v3"/>
    <property type="match status" value="1"/>
</dbReference>
<evidence type="ECO:0000313" key="2">
    <source>
        <dbReference type="Proteomes" id="UP001295423"/>
    </source>
</evidence>
<dbReference type="PANTHER" id="PTHR43434:SF1">
    <property type="entry name" value="PHOSPHOGLYCOLATE PHOSPHATASE"/>
    <property type="match status" value="1"/>
</dbReference>
<dbReference type="Pfam" id="PF00702">
    <property type="entry name" value="Hydrolase"/>
    <property type="match status" value="1"/>
</dbReference>
<dbReference type="PANTHER" id="PTHR43434">
    <property type="entry name" value="PHOSPHOGLYCOLATE PHOSPHATASE"/>
    <property type="match status" value="1"/>
</dbReference>
<accession>A0AAD2CBK8</accession>
<dbReference type="Gene3D" id="3.40.50.1000">
    <property type="entry name" value="HAD superfamily/HAD-like"/>
    <property type="match status" value="1"/>
</dbReference>